<comment type="similarity">
    <text evidence="2">Belongs to the thioredoxin family.</text>
</comment>
<dbReference type="InterPro" id="IPR010357">
    <property type="entry name" value="TXNDC17_dom"/>
</dbReference>
<dbReference type="InterPro" id="IPR045108">
    <property type="entry name" value="TXNDC17-like"/>
</dbReference>
<dbReference type="CDD" id="cd02952">
    <property type="entry name" value="TRP14_like"/>
    <property type="match status" value="1"/>
</dbReference>
<evidence type="ECO:0000256" key="2">
    <source>
        <dbReference type="ARBA" id="ARBA00008987"/>
    </source>
</evidence>
<protein>
    <recommendedName>
        <fullName evidence="3">Thioredoxin domain-containing protein 17</fullName>
    </recommendedName>
</protein>
<evidence type="ECO:0000256" key="5">
    <source>
        <dbReference type="ARBA" id="ARBA00023157"/>
    </source>
</evidence>
<comment type="subcellular location">
    <subcellularLocation>
        <location evidence="1">Cytoplasm</location>
    </subcellularLocation>
</comment>
<evidence type="ECO:0000256" key="3">
    <source>
        <dbReference type="ARBA" id="ARBA00016949"/>
    </source>
</evidence>
<dbReference type="Proteomes" id="UP001519460">
    <property type="component" value="Unassembled WGS sequence"/>
</dbReference>
<evidence type="ECO:0000313" key="8">
    <source>
        <dbReference type="EMBL" id="KAK7478253.1"/>
    </source>
</evidence>
<dbReference type="PANTHER" id="PTHR12452">
    <property type="entry name" value="42-9-9 PROTEIN-RELATED"/>
    <property type="match status" value="1"/>
</dbReference>
<evidence type="ECO:0000256" key="6">
    <source>
        <dbReference type="ARBA" id="ARBA00023284"/>
    </source>
</evidence>
<gene>
    <name evidence="8" type="ORF">BaRGS_00030511</name>
</gene>
<dbReference type="PANTHER" id="PTHR12452:SF0">
    <property type="entry name" value="THIOREDOXIN DOMAIN-CONTAINING PROTEIN 17"/>
    <property type="match status" value="1"/>
</dbReference>
<dbReference type="GO" id="GO:0047134">
    <property type="term" value="F:protein-disulfide reductase [NAD(P)H] activity"/>
    <property type="evidence" value="ECO:0007669"/>
    <property type="project" value="UniProtKB-ARBA"/>
</dbReference>
<dbReference type="SUPFAM" id="SSF52833">
    <property type="entry name" value="Thioredoxin-like"/>
    <property type="match status" value="1"/>
</dbReference>
<keyword evidence="4" id="KW-0963">Cytoplasm</keyword>
<proteinExistence type="inferred from homology"/>
<comment type="caution">
    <text evidence="8">The sequence shown here is derived from an EMBL/GenBank/DDBJ whole genome shotgun (WGS) entry which is preliminary data.</text>
</comment>
<evidence type="ECO:0000256" key="1">
    <source>
        <dbReference type="ARBA" id="ARBA00004496"/>
    </source>
</evidence>
<feature type="domain" description="Thioredoxin" evidence="7">
    <location>
        <begin position="7"/>
        <end position="122"/>
    </location>
</feature>
<dbReference type="Pfam" id="PF06110">
    <property type="entry name" value="TXD17-like_Trx"/>
    <property type="match status" value="1"/>
</dbReference>
<dbReference type="GO" id="GO:0005737">
    <property type="term" value="C:cytoplasm"/>
    <property type="evidence" value="ECO:0007669"/>
    <property type="project" value="UniProtKB-SubCell"/>
</dbReference>
<evidence type="ECO:0000313" key="9">
    <source>
        <dbReference type="Proteomes" id="UP001519460"/>
    </source>
</evidence>
<dbReference type="Gene3D" id="3.40.30.10">
    <property type="entry name" value="Glutaredoxin"/>
    <property type="match status" value="1"/>
</dbReference>
<dbReference type="FunFam" id="3.40.30.10:FF:000124">
    <property type="entry name" value="Thioredoxin domain-containing 17"/>
    <property type="match status" value="1"/>
</dbReference>
<dbReference type="EMBL" id="JACVVK020000330">
    <property type="protein sequence ID" value="KAK7478253.1"/>
    <property type="molecule type" value="Genomic_DNA"/>
</dbReference>
<keyword evidence="9" id="KW-1185">Reference proteome</keyword>
<accession>A0ABD0JT77</accession>
<sequence length="123" mass="13738">MVKQIHVEGYDAFNKAVEENKGQKIFALFSGSKDASGGSWCPDCVTADPVIERNVKTAPENAVFIHCGVGERAFWKDQSNIFRTDPKLKLKCVPTLLKLGTPQRLEEGQCADDNLVQMFFEED</sequence>
<evidence type="ECO:0000256" key="4">
    <source>
        <dbReference type="ARBA" id="ARBA00022490"/>
    </source>
</evidence>
<name>A0ABD0JT77_9CAEN</name>
<dbReference type="AlphaFoldDB" id="A0ABD0JT77"/>
<reference evidence="8 9" key="1">
    <citation type="journal article" date="2023" name="Sci. Data">
        <title>Genome assembly of the Korean intertidal mud-creeper Batillaria attramentaria.</title>
        <authorList>
            <person name="Patra A.K."/>
            <person name="Ho P.T."/>
            <person name="Jun S."/>
            <person name="Lee S.J."/>
            <person name="Kim Y."/>
            <person name="Won Y.J."/>
        </authorList>
    </citation>
    <scope>NUCLEOTIDE SEQUENCE [LARGE SCALE GENOMIC DNA]</scope>
    <source>
        <strain evidence="8">Wonlab-2016</strain>
    </source>
</reference>
<dbReference type="InterPro" id="IPR036249">
    <property type="entry name" value="Thioredoxin-like_sf"/>
</dbReference>
<evidence type="ECO:0000259" key="7">
    <source>
        <dbReference type="Pfam" id="PF06110"/>
    </source>
</evidence>
<keyword evidence="5" id="KW-1015">Disulfide bond</keyword>
<organism evidence="8 9">
    <name type="scientific">Batillaria attramentaria</name>
    <dbReference type="NCBI Taxonomy" id="370345"/>
    <lineage>
        <taxon>Eukaryota</taxon>
        <taxon>Metazoa</taxon>
        <taxon>Spiralia</taxon>
        <taxon>Lophotrochozoa</taxon>
        <taxon>Mollusca</taxon>
        <taxon>Gastropoda</taxon>
        <taxon>Caenogastropoda</taxon>
        <taxon>Sorbeoconcha</taxon>
        <taxon>Cerithioidea</taxon>
        <taxon>Batillariidae</taxon>
        <taxon>Batillaria</taxon>
    </lineage>
</organism>
<keyword evidence="6" id="KW-0676">Redox-active center</keyword>